<sequence>MLTRSSEDSHCYTRSKIEFCGTEASIGVWPGCTQSPPLSESGLAGGLRIASATVRDAEASSPF</sequence>
<dbReference type="Proteomes" id="UP000324222">
    <property type="component" value="Unassembled WGS sequence"/>
</dbReference>
<comment type="caution">
    <text evidence="1">The sequence shown here is derived from an EMBL/GenBank/DDBJ whole genome shotgun (WGS) entry which is preliminary data.</text>
</comment>
<dbReference type="EMBL" id="VSRR010001616">
    <property type="protein sequence ID" value="MPC26568.1"/>
    <property type="molecule type" value="Genomic_DNA"/>
</dbReference>
<reference evidence="1 2" key="1">
    <citation type="submission" date="2019-05" db="EMBL/GenBank/DDBJ databases">
        <title>Another draft genome of Portunus trituberculatus and its Hox gene families provides insights of decapod evolution.</title>
        <authorList>
            <person name="Jeong J.-H."/>
            <person name="Song I."/>
            <person name="Kim S."/>
            <person name="Choi T."/>
            <person name="Kim D."/>
            <person name="Ryu S."/>
            <person name="Kim W."/>
        </authorList>
    </citation>
    <scope>NUCLEOTIDE SEQUENCE [LARGE SCALE GENOMIC DNA]</scope>
    <source>
        <tissue evidence="1">Muscle</tissue>
    </source>
</reference>
<gene>
    <name evidence="1" type="ORF">E2C01_019711</name>
</gene>
<evidence type="ECO:0000313" key="2">
    <source>
        <dbReference type="Proteomes" id="UP000324222"/>
    </source>
</evidence>
<dbReference type="AlphaFoldDB" id="A0A5B7DYP2"/>
<proteinExistence type="predicted"/>
<protein>
    <submittedName>
        <fullName evidence="1">Uncharacterized protein</fullName>
    </submittedName>
</protein>
<accession>A0A5B7DYP2</accession>
<organism evidence="1 2">
    <name type="scientific">Portunus trituberculatus</name>
    <name type="common">Swimming crab</name>
    <name type="synonym">Neptunus trituberculatus</name>
    <dbReference type="NCBI Taxonomy" id="210409"/>
    <lineage>
        <taxon>Eukaryota</taxon>
        <taxon>Metazoa</taxon>
        <taxon>Ecdysozoa</taxon>
        <taxon>Arthropoda</taxon>
        <taxon>Crustacea</taxon>
        <taxon>Multicrustacea</taxon>
        <taxon>Malacostraca</taxon>
        <taxon>Eumalacostraca</taxon>
        <taxon>Eucarida</taxon>
        <taxon>Decapoda</taxon>
        <taxon>Pleocyemata</taxon>
        <taxon>Brachyura</taxon>
        <taxon>Eubrachyura</taxon>
        <taxon>Portunoidea</taxon>
        <taxon>Portunidae</taxon>
        <taxon>Portuninae</taxon>
        <taxon>Portunus</taxon>
    </lineage>
</organism>
<name>A0A5B7DYP2_PORTR</name>
<evidence type="ECO:0000313" key="1">
    <source>
        <dbReference type="EMBL" id="MPC26568.1"/>
    </source>
</evidence>
<keyword evidence="2" id="KW-1185">Reference proteome</keyword>